<sequence length="259" mass="26395">MSSHPRTVAAGAAVPPHPAVATTGSRQWLWRRWFGLVTLGELLGFGVPAVVGALVADRAGAVAAVALLSAGAVEGAVLGWFQARALRPVLPALRGRNWIAATVVGALVAWSVGALLVLTDGLRGWAPTLTATTMVLGGVVILLSIGTAQWFVLRDLVDRAARWIAATAAAWLAGLAAFTAFTTPLWQPGQPVALIALIGGGGGLVMAAAMAAVSGAFLVRLTARSDGSAATRSPVSGSTTSTACARNSAERSTTSRWSR</sequence>
<feature type="transmembrane region" description="Helical" evidence="2">
    <location>
        <begin position="98"/>
        <end position="119"/>
    </location>
</feature>
<feature type="region of interest" description="Disordered" evidence="1">
    <location>
        <begin position="228"/>
        <end position="259"/>
    </location>
</feature>
<feature type="transmembrane region" description="Helical" evidence="2">
    <location>
        <begin position="131"/>
        <end position="153"/>
    </location>
</feature>
<evidence type="ECO:0000313" key="3">
    <source>
        <dbReference type="EMBL" id="CRY74869.1"/>
    </source>
</evidence>
<proteinExistence type="predicted"/>
<dbReference type="EMBL" id="LN868938">
    <property type="protein sequence ID" value="CRY74869.1"/>
    <property type="molecule type" value="Genomic_DNA"/>
</dbReference>
<feature type="transmembrane region" description="Helical" evidence="2">
    <location>
        <begin position="61"/>
        <end position="86"/>
    </location>
</feature>
<dbReference type="Proteomes" id="UP000057820">
    <property type="component" value="Chromosome 1"/>
</dbReference>
<evidence type="ECO:0000313" key="4">
    <source>
        <dbReference type="Proteomes" id="UP000057820"/>
    </source>
</evidence>
<dbReference type="KEGG" id="nfr:ERS450000_01030"/>
<reference evidence="4" key="1">
    <citation type="submission" date="2015-03" db="EMBL/GenBank/DDBJ databases">
        <authorList>
            <consortium name="Pathogen Informatics"/>
        </authorList>
    </citation>
    <scope>NUCLEOTIDE SEQUENCE [LARGE SCALE GENOMIC DNA]</scope>
    <source>
        <strain evidence="4">NCTC11134</strain>
    </source>
</reference>
<feature type="transmembrane region" description="Helical" evidence="2">
    <location>
        <begin position="160"/>
        <end position="181"/>
    </location>
</feature>
<keyword evidence="2" id="KW-0472">Membrane</keyword>
<feature type="transmembrane region" description="Helical" evidence="2">
    <location>
        <begin position="33"/>
        <end position="55"/>
    </location>
</feature>
<protein>
    <submittedName>
        <fullName evidence="3">Uncharacterized protein</fullName>
    </submittedName>
</protein>
<organism evidence="3 4">
    <name type="scientific">Nocardia farcinica</name>
    <dbReference type="NCBI Taxonomy" id="37329"/>
    <lineage>
        <taxon>Bacteria</taxon>
        <taxon>Bacillati</taxon>
        <taxon>Actinomycetota</taxon>
        <taxon>Actinomycetes</taxon>
        <taxon>Mycobacteriales</taxon>
        <taxon>Nocardiaceae</taxon>
        <taxon>Nocardia</taxon>
    </lineage>
</organism>
<evidence type="ECO:0000256" key="1">
    <source>
        <dbReference type="SAM" id="MobiDB-lite"/>
    </source>
</evidence>
<dbReference type="RefSeq" id="WP_060590854.1">
    <property type="nucleotide sequence ID" value="NZ_JADLPC010000005.1"/>
</dbReference>
<gene>
    <name evidence="3" type="ORF">ERS450000_01030</name>
</gene>
<evidence type="ECO:0000256" key="2">
    <source>
        <dbReference type="SAM" id="Phobius"/>
    </source>
</evidence>
<dbReference type="AlphaFoldDB" id="A0A0H5NI03"/>
<keyword evidence="2" id="KW-0812">Transmembrane</keyword>
<name>A0A0H5NI03_NOCFR</name>
<keyword evidence="2" id="KW-1133">Transmembrane helix</keyword>
<feature type="transmembrane region" description="Helical" evidence="2">
    <location>
        <begin position="193"/>
        <end position="219"/>
    </location>
</feature>
<accession>A0A0H5NI03</accession>